<dbReference type="FunFam" id="3.90.79.10:FF:000024">
    <property type="entry name" value="ADP-ribose pyrophosphatase"/>
    <property type="match status" value="1"/>
</dbReference>
<proteinExistence type="predicted"/>
<dbReference type="InterPro" id="IPR020084">
    <property type="entry name" value="NUDIX_hydrolase_CS"/>
</dbReference>
<dbReference type="PANTHER" id="PTHR11839:SF18">
    <property type="entry name" value="NUDIX HYDROLASE DOMAIN-CONTAINING PROTEIN"/>
    <property type="match status" value="1"/>
</dbReference>
<dbReference type="InterPro" id="IPR000086">
    <property type="entry name" value="NUDIX_hydrolase_dom"/>
</dbReference>
<accession>F0T083</accession>
<dbReference type="RefSeq" id="WP_013625038.1">
    <property type="nucleotide sequence ID" value="NC_015172.1"/>
</dbReference>
<evidence type="ECO:0000256" key="2">
    <source>
        <dbReference type="ARBA" id="ARBA00022801"/>
    </source>
</evidence>
<comment type="cofactor">
    <cofactor evidence="1">
        <name>Mg(2+)</name>
        <dbReference type="ChEBI" id="CHEBI:18420"/>
    </cofactor>
</comment>
<evidence type="ECO:0000259" key="3">
    <source>
        <dbReference type="PROSITE" id="PS51462"/>
    </source>
</evidence>
<dbReference type="GO" id="GO:0005829">
    <property type="term" value="C:cytosol"/>
    <property type="evidence" value="ECO:0007669"/>
    <property type="project" value="TreeGrafter"/>
</dbReference>
<dbReference type="Pfam" id="PF00293">
    <property type="entry name" value="NUDIX"/>
    <property type="match status" value="1"/>
</dbReference>
<keyword evidence="2 4" id="KW-0378">Hydrolase</keyword>
<dbReference type="PANTHER" id="PTHR11839">
    <property type="entry name" value="UDP/ADP-SUGAR PYROPHOSPHATASE"/>
    <property type="match status" value="1"/>
</dbReference>
<dbReference type="HOGENOM" id="CLU_062658_5_1_9"/>
<keyword evidence="5" id="KW-1185">Reference proteome</keyword>
<dbReference type="OrthoDB" id="9806150at2"/>
<dbReference type="eggNOG" id="COG0494">
    <property type="taxonomic scope" value="Bacteria"/>
</dbReference>
<dbReference type="GO" id="GO:0006753">
    <property type="term" value="P:nucleoside phosphate metabolic process"/>
    <property type="evidence" value="ECO:0007669"/>
    <property type="project" value="TreeGrafter"/>
</dbReference>
<dbReference type="SUPFAM" id="SSF55811">
    <property type="entry name" value="Nudix"/>
    <property type="match status" value="1"/>
</dbReference>
<feature type="domain" description="Nudix hydrolase" evidence="3">
    <location>
        <begin position="41"/>
        <end position="168"/>
    </location>
</feature>
<reference evidence="4 5" key="1">
    <citation type="journal article" date="2011" name="Stand. Genomic Sci.">
        <title>Complete genome sequence of Syntrophobotulus glycolicus type strain (FlGlyR).</title>
        <authorList>
            <person name="Han C."/>
            <person name="Mwirichia R."/>
            <person name="Chertkov O."/>
            <person name="Held B."/>
            <person name="Lapidus A."/>
            <person name="Nolan M."/>
            <person name="Lucas S."/>
            <person name="Hammon N."/>
            <person name="Deshpande S."/>
            <person name="Cheng J.F."/>
            <person name="Tapia R."/>
            <person name="Goodwin L."/>
            <person name="Pitluck S."/>
            <person name="Huntemann M."/>
            <person name="Liolios K."/>
            <person name="Ivanova N."/>
            <person name="Pagani I."/>
            <person name="Mavromatis K."/>
            <person name="Ovchinikova G."/>
            <person name="Pati A."/>
            <person name="Chen A."/>
            <person name="Palaniappan K."/>
            <person name="Land M."/>
            <person name="Hauser L."/>
            <person name="Brambilla E.M."/>
            <person name="Rohde M."/>
            <person name="Spring S."/>
            <person name="Sikorski J."/>
            <person name="Goker M."/>
            <person name="Woyke T."/>
            <person name="Bristow J."/>
            <person name="Eisen J.A."/>
            <person name="Markowitz V."/>
            <person name="Hugenholtz P."/>
            <person name="Kyrpides N.C."/>
            <person name="Klenk H.P."/>
            <person name="Detter J.C."/>
        </authorList>
    </citation>
    <scope>NUCLEOTIDE SEQUENCE [LARGE SCALE GENOMIC DNA]</scope>
    <source>
        <strain evidence="5">DSM 8271 / FlGlyR</strain>
    </source>
</reference>
<dbReference type="GO" id="GO:0016787">
    <property type="term" value="F:hydrolase activity"/>
    <property type="evidence" value="ECO:0007669"/>
    <property type="project" value="UniProtKB-KW"/>
</dbReference>
<evidence type="ECO:0000256" key="1">
    <source>
        <dbReference type="ARBA" id="ARBA00001946"/>
    </source>
</evidence>
<dbReference type="GO" id="GO:0019693">
    <property type="term" value="P:ribose phosphate metabolic process"/>
    <property type="evidence" value="ECO:0007669"/>
    <property type="project" value="TreeGrafter"/>
</dbReference>
<evidence type="ECO:0000313" key="4">
    <source>
        <dbReference type="EMBL" id="ADY56170.1"/>
    </source>
</evidence>
<dbReference type="STRING" id="645991.Sgly_1873"/>
<sequence>MNEKLDEKRLVTKTIYEGKIIRVKEDLVELPNGKETTREVVQHPGAVGMLAVQDGQIFLVRQYRYALQQETLEIPAGKIDRGEDPEICAIRELREEIGYTGKMKYMGTFHTSPGFADEIIHLYQADELQWSPLSSDEDEFLGVIKVPLAEAVDMVMNNELKDAKTVLAILWANRLFAIPAGAEYLEK</sequence>
<dbReference type="KEGG" id="sgy:Sgly_1873"/>
<dbReference type="Proteomes" id="UP000007488">
    <property type="component" value="Chromosome"/>
</dbReference>
<dbReference type="Gene3D" id="3.90.79.10">
    <property type="entry name" value="Nucleoside Triphosphate Pyrophosphohydrolase"/>
    <property type="match status" value="1"/>
</dbReference>
<dbReference type="InterPro" id="IPR015797">
    <property type="entry name" value="NUDIX_hydrolase-like_dom_sf"/>
</dbReference>
<dbReference type="PROSITE" id="PS51462">
    <property type="entry name" value="NUDIX"/>
    <property type="match status" value="1"/>
</dbReference>
<gene>
    <name evidence="4" type="ordered locus">Sgly_1873</name>
</gene>
<dbReference type="AlphaFoldDB" id="F0T083"/>
<evidence type="ECO:0000313" key="5">
    <source>
        <dbReference type="Proteomes" id="UP000007488"/>
    </source>
</evidence>
<dbReference type="EMBL" id="CP002547">
    <property type="protein sequence ID" value="ADY56170.1"/>
    <property type="molecule type" value="Genomic_DNA"/>
</dbReference>
<organism evidence="4 5">
    <name type="scientific">Syntrophobotulus glycolicus (strain DSM 8271 / FlGlyR)</name>
    <dbReference type="NCBI Taxonomy" id="645991"/>
    <lineage>
        <taxon>Bacteria</taxon>
        <taxon>Bacillati</taxon>
        <taxon>Bacillota</taxon>
        <taxon>Clostridia</taxon>
        <taxon>Eubacteriales</taxon>
        <taxon>Desulfitobacteriaceae</taxon>
        <taxon>Syntrophobotulus</taxon>
    </lineage>
</organism>
<reference evidence="5" key="2">
    <citation type="submission" date="2011-02" db="EMBL/GenBank/DDBJ databases">
        <title>The complete genome of Syntrophobotulus glycolicus DSM 8271.</title>
        <authorList>
            <person name="Lucas S."/>
            <person name="Copeland A."/>
            <person name="Lapidus A."/>
            <person name="Bruce D."/>
            <person name="Goodwin L."/>
            <person name="Pitluck S."/>
            <person name="Kyrpides N."/>
            <person name="Mavromatis K."/>
            <person name="Pagani I."/>
            <person name="Ivanova N."/>
            <person name="Mikhailova N."/>
            <person name="Chertkov O."/>
            <person name="Held B."/>
            <person name="Detter J.C."/>
            <person name="Tapia R."/>
            <person name="Han C."/>
            <person name="Land M."/>
            <person name="Hauser L."/>
            <person name="Markowitz V."/>
            <person name="Cheng J.-F."/>
            <person name="Hugenholtz P."/>
            <person name="Woyke T."/>
            <person name="Wu D."/>
            <person name="Spring S."/>
            <person name="Schroeder M."/>
            <person name="Brambilla E."/>
            <person name="Klenk H.-P."/>
            <person name="Eisen J.A."/>
        </authorList>
    </citation>
    <scope>NUCLEOTIDE SEQUENCE [LARGE SCALE GENOMIC DNA]</scope>
    <source>
        <strain evidence="5">DSM 8271 / FlGlyR</strain>
    </source>
</reference>
<dbReference type="PROSITE" id="PS00893">
    <property type="entry name" value="NUDIX_BOX"/>
    <property type="match status" value="1"/>
</dbReference>
<name>F0T083_SYNGF</name>
<protein>
    <submittedName>
        <fullName evidence="4">NUDIX hydrolase</fullName>
    </submittedName>
</protein>